<keyword evidence="2" id="KW-1185">Reference proteome</keyword>
<name>A0A8X6ILB4_NEPPI</name>
<dbReference type="AlphaFoldDB" id="A0A8X6ILB4"/>
<dbReference type="Proteomes" id="UP000887013">
    <property type="component" value="Unassembled WGS sequence"/>
</dbReference>
<accession>A0A8X6ILB4</accession>
<protein>
    <submittedName>
        <fullName evidence="1">Uncharacterized protein</fullName>
    </submittedName>
</protein>
<organism evidence="1 2">
    <name type="scientific">Nephila pilipes</name>
    <name type="common">Giant wood spider</name>
    <name type="synonym">Nephila maculata</name>
    <dbReference type="NCBI Taxonomy" id="299642"/>
    <lineage>
        <taxon>Eukaryota</taxon>
        <taxon>Metazoa</taxon>
        <taxon>Ecdysozoa</taxon>
        <taxon>Arthropoda</taxon>
        <taxon>Chelicerata</taxon>
        <taxon>Arachnida</taxon>
        <taxon>Araneae</taxon>
        <taxon>Araneomorphae</taxon>
        <taxon>Entelegynae</taxon>
        <taxon>Araneoidea</taxon>
        <taxon>Nephilidae</taxon>
        <taxon>Nephila</taxon>
    </lineage>
</organism>
<sequence>MEAPTLWDVRREIFMTHRSSEIANYSSALGRVRESDAKLTRKEEEKIMSRLPRQTNNWAVYRTADKRIVLPSRWEFQLSLTHFLPARDHALCKLLQTLLKGRKPNKLSPQSNSSSTHLQKHVQALLSRQRSRAHGRLYFCQFY</sequence>
<evidence type="ECO:0000313" key="1">
    <source>
        <dbReference type="EMBL" id="GFS49843.1"/>
    </source>
</evidence>
<proteinExistence type="predicted"/>
<gene>
    <name evidence="1" type="ORF">NPIL_418931</name>
</gene>
<evidence type="ECO:0000313" key="2">
    <source>
        <dbReference type="Proteomes" id="UP000887013"/>
    </source>
</evidence>
<reference evidence="1" key="1">
    <citation type="submission" date="2020-08" db="EMBL/GenBank/DDBJ databases">
        <title>Multicomponent nature underlies the extraordinary mechanical properties of spider dragline silk.</title>
        <authorList>
            <person name="Kono N."/>
            <person name="Nakamura H."/>
            <person name="Mori M."/>
            <person name="Yoshida Y."/>
            <person name="Ohtoshi R."/>
            <person name="Malay A.D."/>
            <person name="Moran D.A.P."/>
            <person name="Tomita M."/>
            <person name="Numata K."/>
            <person name="Arakawa K."/>
        </authorList>
    </citation>
    <scope>NUCLEOTIDE SEQUENCE</scope>
</reference>
<comment type="caution">
    <text evidence="1">The sequence shown here is derived from an EMBL/GenBank/DDBJ whole genome shotgun (WGS) entry which is preliminary data.</text>
</comment>
<dbReference type="EMBL" id="BMAW01091430">
    <property type="protein sequence ID" value="GFS49843.1"/>
    <property type="molecule type" value="Genomic_DNA"/>
</dbReference>